<feature type="region of interest" description="Disordered" evidence="1">
    <location>
        <begin position="139"/>
        <end position="163"/>
    </location>
</feature>
<evidence type="ECO:0000313" key="2">
    <source>
        <dbReference type="EMBL" id="PZV99898.1"/>
    </source>
</evidence>
<name>A0A2W7GRL8_9BACT</name>
<evidence type="ECO:0000313" key="3">
    <source>
        <dbReference type="Proteomes" id="UP000249646"/>
    </source>
</evidence>
<gene>
    <name evidence="2" type="ORF">BCF89_10527</name>
</gene>
<dbReference type="AlphaFoldDB" id="A0A2W7GRL8"/>
<sequence>MFESLFEVDNKWNDVELDAKIYKDVMSKLRYTLNSKKTKFYQVVGFDKYKTKFIKEKKIDSQIKTDAINFIDTYFELFYTPLTKIDETLSKLPNEYSSLKKRFMHLFKITEEELNNEIQKQNEQETNAKEYEEMLNMFSNNELKKEDSKQKTKKKTKKSGLEL</sequence>
<feature type="compositionally biased region" description="Basic residues" evidence="1">
    <location>
        <begin position="151"/>
        <end position="163"/>
    </location>
</feature>
<evidence type="ECO:0000256" key="1">
    <source>
        <dbReference type="SAM" id="MobiDB-lite"/>
    </source>
</evidence>
<dbReference type="RefSeq" id="WP_211305416.1">
    <property type="nucleotide sequence ID" value="NZ_QKUB01000005.1"/>
</dbReference>
<protein>
    <submittedName>
        <fullName evidence="2">Uncharacterized protein</fullName>
    </submittedName>
</protein>
<accession>A0A2W7GRL8</accession>
<proteinExistence type="predicted"/>
<reference evidence="2 3" key="1">
    <citation type="submission" date="2018-06" db="EMBL/GenBank/DDBJ databases">
        <title>Genomic Encyclopedia of Archaeal and Bacterial Type Strains, Phase II (KMG-II): from individual species to whole genera.</title>
        <authorList>
            <person name="Goeker M."/>
        </authorList>
    </citation>
    <scope>NUCLEOTIDE SEQUENCE [LARGE SCALE GENOMIC DNA]</scope>
    <source>
        <strain evidence="2 3">ATCC 51348</strain>
    </source>
</reference>
<organism evidence="2 3">
    <name type="scientific">Metamycoplasma auris</name>
    <dbReference type="NCBI Taxonomy" id="51363"/>
    <lineage>
        <taxon>Bacteria</taxon>
        <taxon>Bacillati</taxon>
        <taxon>Mycoplasmatota</taxon>
        <taxon>Mycoplasmoidales</taxon>
        <taxon>Metamycoplasmataceae</taxon>
        <taxon>Metamycoplasma</taxon>
    </lineage>
</organism>
<dbReference type="EMBL" id="QKUB01000005">
    <property type="protein sequence ID" value="PZV99898.1"/>
    <property type="molecule type" value="Genomic_DNA"/>
</dbReference>
<keyword evidence="3" id="KW-1185">Reference proteome</keyword>
<comment type="caution">
    <text evidence="2">The sequence shown here is derived from an EMBL/GenBank/DDBJ whole genome shotgun (WGS) entry which is preliminary data.</text>
</comment>
<dbReference type="Proteomes" id="UP000249646">
    <property type="component" value="Unassembled WGS sequence"/>
</dbReference>